<evidence type="ECO:0000313" key="2">
    <source>
        <dbReference type="Proteomes" id="UP000814033"/>
    </source>
</evidence>
<protein>
    <submittedName>
        <fullName evidence="1">Uncharacterized protein</fullName>
    </submittedName>
</protein>
<dbReference type="Proteomes" id="UP000814033">
    <property type="component" value="Unassembled WGS sequence"/>
</dbReference>
<name>A0ACB8RQJ0_9AGAM</name>
<organism evidence="1 2">
    <name type="scientific">Auriscalpium vulgare</name>
    <dbReference type="NCBI Taxonomy" id="40419"/>
    <lineage>
        <taxon>Eukaryota</taxon>
        <taxon>Fungi</taxon>
        <taxon>Dikarya</taxon>
        <taxon>Basidiomycota</taxon>
        <taxon>Agaricomycotina</taxon>
        <taxon>Agaricomycetes</taxon>
        <taxon>Russulales</taxon>
        <taxon>Auriscalpiaceae</taxon>
        <taxon>Auriscalpium</taxon>
    </lineage>
</organism>
<dbReference type="EMBL" id="MU275941">
    <property type="protein sequence ID" value="KAI0045825.1"/>
    <property type="molecule type" value="Genomic_DNA"/>
</dbReference>
<sequence>MVRADLSQPLSMHRLGDDPNIDEDGCESADVDFIAQYDAPYDALATVPPPPITIQPAPLPSLPVPLPAMHTVAPATVPPTAIQPAPPPSRPVPATRTVPHTTKALTVVHYNAQRNGENDRDTGVNRVAQQKENGAQADQTLQLWYWPSDDAPKPLPCRVACKQWPHFKLTHSWDFISAAFRLPGPRPLAIEMFHPVDQQWIVQELDIIEDVSKIGKVLLYRAPGVSEREDMLSKQADVIQGLPSRAKHPRTKPITSLSLGKPLPLPFLPIPAPQWSTESPPVTPSRPRKRQRSVSDGSPGSPLTKRQRDLSPVPIDEEPFDDIFEIPAPSPPPELLATKPSQRVTKPLRRQVTKPQTQRSLRQGTLPPIVDVDETVARTHKGAAWPFKDFALMAAGFQIMDELPKGCLPADMFALSFPSVAHLYKRATFYKHKGFWTKGLALGIQDEFVDRGPELLWGDFIATVAVALKRSKEQGEPSADSAIQDELMSADSGMDFGAQKESVVAASVTADSSTPLNLEPAASPNVTESMILPDEGLGELGWADDLIINPSLLLPDDLEHRIRALEAEITELWLDPCDNEFYQNYQQGDSSLQNFVLHFGAPRIKATAHLLDSICPEKVSIDVDRADFIHHVIALEVTTLMLMQDIRLSRDEALAFIGVQSSDTVMATEDDGIHIKVEELDDTRPLPGGLEGMVGVSVVEENGIEIIVID</sequence>
<evidence type="ECO:0000313" key="1">
    <source>
        <dbReference type="EMBL" id="KAI0045825.1"/>
    </source>
</evidence>
<accession>A0ACB8RQJ0</accession>
<reference evidence="1" key="2">
    <citation type="journal article" date="2022" name="New Phytol.">
        <title>Evolutionary transition to the ectomycorrhizal habit in the genomes of a hyperdiverse lineage of mushroom-forming fungi.</title>
        <authorList>
            <person name="Looney B."/>
            <person name="Miyauchi S."/>
            <person name="Morin E."/>
            <person name="Drula E."/>
            <person name="Courty P.E."/>
            <person name="Kohler A."/>
            <person name="Kuo A."/>
            <person name="LaButti K."/>
            <person name="Pangilinan J."/>
            <person name="Lipzen A."/>
            <person name="Riley R."/>
            <person name="Andreopoulos W."/>
            <person name="He G."/>
            <person name="Johnson J."/>
            <person name="Nolan M."/>
            <person name="Tritt A."/>
            <person name="Barry K.W."/>
            <person name="Grigoriev I.V."/>
            <person name="Nagy L.G."/>
            <person name="Hibbett D."/>
            <person name="Henrissat B."/>
            <person name="Matheny P.B."/>
            <person name="Labbe J."/>
            <person name="Martin F.M."/>
        </authorList>
    </citation>
    <scope>NUCLEOTIDE SEQUENCE</scope>
    <source>
        <strain evidence="1">FP105234-sp</strain>
    </source>
</reference>
<gene>
    <name evidence="1" type="ORF">FA95DRAFT_1607417</name>
</gene>
<reference evidence="1" key="1">
    <citation type="submission" date="2021-02" db="EMBL/GenBank/DDBJ databases">
        <authorList>
            <consortium name="DOE Joint Genome Institute"/>
            <person name="Ahrendt S."/>
            <person name="Looney B.P."/>
            <person name="Miyauchi S."/>
            <person name="Morin E."/>
            <person name="Drula E."/>
            <person name="Courty P.E."/>
            <person name="Chicoki N."/>
            <person name="Fauchery L."/>
            <person name="Kohler A."/>
            <person name="Kuo A."/>
            <person name="Labutti K."/>
            <person name="Pangilinan J."/>
            <person name="Lipzen A."/>
            <person name="Riley R."/>
            <person name="Andreopoulos W."/>
            <person name="He G."/>
            <person name="Johnson J."/>
            <person name="Barry K.W."/>
            <person name="Grigoriev I.V."/>
            <person name="Nagy L."/>
            <person name="Hibbett D."/>
            <person name="Henrissat B."/>
            <person name="Matheny P.B."/>
            <person name="Labbe J."/>
            <person name="Martin F."/>
        </authorList>
    </citation>
    <scope>NUCLEOTIDE SEQUENCE</scope>
    <source>
        <strain evidence="1">FP105234-sp</strain>
    </source>
</reference>
<proteinExistence type="predicted"/>
<comment type="caution">
    <text evidence="1">The sequence shown here is derived from an EMBL/GenBank/DDBJ whole genome shotgun (WGS) entry which is preliminary data.</text>
</comment>
<keyword evidence="2" id="KW-1185">Reference proteome</keyword>